<comment type="caution">
    <text evidence="1">The sequence shown here is derived from an EMBL/GenBank/DDBJ whole genome shotgun (WGS) entry which is preliminary data.</text>
</comment>
<accession>A0A9X5BJD2</accession>
<gene>
    <name evidence="1" type="ORF">D5281_19940</name>
</gene>
<evidence type="ECO:0008006" key="3">
    <source>
        <dbReference type="Google" id="ProtNLM"/>
    </source>
</evidence>
<proteinExistence type="predicted"/>
<dbReference type="AlphaFoldDB" id="A0A9X5BJD2"/>
<dbReference type="RefSeq" id="WP_160561784.1">
    <property type="nucleotide sequence ID" value="NZ_QZDT01000051.1"/>
</dbReference>
<evidence type="ECO:0000313" key="2">
    <source>
        <dbReference type="Proteomes" id="UP001154420"/>
    </source>
</evidence>
<protein>
    <recommendedName>
        <fullName evidence="3">DUF4430 domain-containing protein</fullName>
    </recommendedName>
</protein>
<name>A0A9X5BJD2_9FIRM</name>
<organism evidence="1 2">
    <name type="scientific">Parablautia muri</name>
    <dbReference type="NCBI Taxonomy" id="2320879"/>
    <lineage>
        <taxon>Bacteria</taxon>
        <taxon>Bacillati</taxon>
        <taxon>Bacillota</taxon>
        <taxon>Clostridia</taxon>
        <taxon>Lachnospirales</taxon>
        <taxon>Lachnospiraceae</taxon>
        <taxon>Parablautia</taxon>
    </lineage>
</organism>
<keyword evidence="2" id="KW-1185">Reference proteome</keyword>
<dbReference type="EMBL" id="QZDT01000051">
    <property type="protein sequence ID" value="NBJ94784.1"/>
    <property type="molecule type" value="Genomic_DNA"/>
</dbReference>
<sequence>MRKLKVFILAAVAVIAIFLIAGTIQNSDRKPDEYTLIFEGDNKAEVWVDIAIQGENGVMYLGRMLLKDSAPTMCDVVETINDRNEGILIGMDDKGIITSVNEWQNAMKHWIVYINNKRTVEQNIDSIQVSDYDGITLLYE</sequence>
<reference evidence="1" key="1">
    <citation type="submission" date="2018-09" db="EMBL/GenBank/DDBJ databases">
        <title>Murine metabolic-syndrome-specific gut microbial biobank.</title>
        <authorList>
            <person name="Liu C."/>
        </authorList>
    </citation>
    <scope>NUCLEOTIDE SEQUENCE</scope>
    <source>
        <strain evidence="1">D42-62</strain>
    </source>
</reference>
<dbReference type="Proteomes" id="UP001154420">
    <property type="component" value="Unassembled WGS sequence"/>
</dbReference>
<evidence type="ECO:0000313" key="1">
    <source>
        <dbReference type="EMBL" id="NBJ94784.1"/>
    </source>
</evidence>